<accession>A0A6J7F9D9</accession>
<gene>
    <name evidence="2" type="ORF">UFOPK3472_01758</name>
</gene>
<protein>
    <submittedName>
        <fullName evidence="2">Unannotated protein</fullName>
    </submittedName>
</protein>
<dbReference type="EMBL" id="CAFBLX010000107">
    <property type="protein sequence ID" value="CAB4889590.1"/>
    <property type="molecule type" value="Genomic_DNA"/>
</dbReference>
<name>A0A6J7F9D9_9ZZZZ</name>
<dbReference type="AlphaFoldDB" id="A0A6J7F9D9"/>
<proteinExistence type="predicted"/>
<evidence type="ECO:0000256" key="1">
    <source>
        <dbReference type="SAM" id="MobiDB-lite"/>
    </source>
</evidence>
<feature type="compositionally biased region" description="Polar residues" evidence="1">
    <location>
        <begin position="46"/>
        <end position="71"/>
    </location>
</feature>
<feature type="region of interest" description="Disordered" evidence="1">
    <location>
        <begin position="29"/>
        <end position="74"/>
    </location>
</feature>
<feature type="region of interest" description="Disordered" evidence="1">
    <location>
        <begin position="138"/>
        <end position="160"/>
    </location>
</feature>
<evidence type="ECO:0000313" key="2">
    <source>
        <dbReference type="EMBL" id="CAB4889590.1"/>
    </source>
</evidence>
<reference evidence="2" key="1">
    <citation type="submission" date="2020-05" db="EMBL/GenBank/DDBJ databases">
        <authorList>
            <person name="Chiriac C."/>
            <person name="Salcher M."/>
            <person name="Ghai R."/>
            <person name="Kavagutti S V."/>
        </authorList>
    </citation>
    <scope>NUCLEOTIDE SEQUENCE</scope>
</reference>
<sequence length="160" mass="17015">MARVGTIGKQLYTSTASSCSTPISAARKARSIASSIAGDRPKSLRSRMSTESSAPAPPQTNTMSPSGTPRSRASAKLVTTMHAAWSTKGMAFIDNGYGSHTMRFFGDGVPMSAAVRTRPFHEYGFFWATTENSAYRSLHSASRDSGSSPASNLKRLSNKG</sequence>
<organism evidence="2">
    <name type="scientific">freshwater metagenome</name>
    <dbReference type="NCBI Taxonomy" id="449393"/>
    <lineage>
        <taxon>unclassified sequences</taxon>
        <taxon>metagenomes</taxon>
        <taxon>ecological metagenomes</taxon>
    </lineage>
</organism>